<proteinExistence type="inferred from homology"/>
<evidence type="ECO:0000256" key="5">
    <source>
        <dbReference type="ARBA" id="ARBA00022963"/>
    </source>
</evidence>
<dbReference type="SUPFAM" id="SSF100920">
    <property type="entry name" value="Heat shock protein 70kD (HSP70), peptide-binding domain"/>
    <property type="match status" value="1"/>
</dbReference>
<dbReference type="EMBL" id="JAVRHN010000003">
    <property type="protein sequence ID" value="MDT0685572.1"/>
    <property type="molecule type" value="Genomic_DNA"/>
</dbReference>
<evidence type="ECO:0000256" key="1">
    <source>
        <dbReference type="ARBA" id="ARBA00000798"/>
    </source>
</evidence>
<feature type="domain" description="Phospholipase D-like" evidence="7">
    <location>
        <begin position="16"/>
        <end position="138"/>
    </location>
</feature>
<dbReference type="PANTHER" id="PTHR43856">
    <property type="entry name" value="CARDIOLIPIN HYDROLASE"/>
    <property type="match status" value="1"/>
</dbReference>
<dbReference type="RefSeq" id="WP_311498992.1">
    <property type="nucleotide sequence ID" value="NZ_JAVRHN010000003.1"/>
</dbReference>
<sequence length="337" mass="38833">MITPVFKDFKSHILLELDKAEETILVAVYWFTHKELFNKLCEKLENDVSVSLVIFNDLTNNGIRRLDFQRFIDLKGKFYFSSFTNPMHHKYCVIDVKVLINGSYNWTYNAEGINKENIIIIKNHAEVINAFTENFQSLISELKEVEKVNDYISIDTDLEEYKFLKNQLAQDALVEATETGNNEVLKEMLSISPDIEEYQQKMVELGLVARKKIRQSIGIEVDDKEFSVCLAKGLEVPCTTKRTYITKEDNQENVTCKMFYGESEYSPQNHPFEFKKNGSLTNVLKVSSLPLKLAGEVSCMLESSMDIYGNFSMKLYNHSGHLADSISLMRKNFLDNV</sequence>
<keyword evidence="4" id="KW-0378">Hydrolase</keyword>
<evidence type="ECO:0000256" key="2">
    <source>
        <dbReference type="ARBA" id="ARBA00008664"/>
    </source>
</evidence>
<keyword evidence="5" id="KW-0442">Lipid degradation</keyword>
<evidence type="ECO:0000259" key="7">
    <source>
        <dbReference type="Pfam" id="PF13091"/>
    </source>
</evidence>
<dbReference type="Pfam" id="PF13091">
    <property type="entry name" value="PLDc_2"/>
    <property type="match status" value="1"/>
</dbReference>
<evidence type="ECO:0000313" key="8">
    <source>
        <dbReference type="EMBL" id="MDT0685572.1"/>
    </source>
</evidence>
<dbReference type="EC" id="3.1.4.4" evidence="3"/>
<accession>A0ABU3DR61</accession>
<protein>
    <recommendedName>
        <fullName evidence="3">phospholipase D</fullName>
        <ecNumber evidence="3">3.1.4.4</ecNumber>
    </recommendedName>
</protein>
<keyword evidence="9" id="KW-1185">Reference proteome</keyword>
<name>A0ABU3DR61_9FLAO</name>
<evidence type="ECO:0000256" key="6">
    <source>
        <dbReference type="ARBA" id="ARBA00023098"/>
    </source>
</evidence>
<evidence type="ECO:0000313" key="9">
    <source>
        <dbReference type="Proteomes" id="UP001253848"/>
    </source>
</evidence>
<dbReference type="InterPro" id="IPR025202">
    <property type="entry name" value="PLD-like_dom"/>
</dbReference>
<dbReference type="Gene3D" id="2.60.34.10">
    <property type="entry name" value="Substrate Binding Domain Of DNAk, Chain A, domain 1"/>
    <property type="match status" value="1"/>
</dbReference>
<dbReference type="SUPFAM" id="SSF56024">
    <property type="entry name" value="Phospholipase D/nuclease"/>
    <property type="match status" value="1"/>
</dbReference>
<dbReference type="Proteomes" id="UP001253848">
    <property type="component" value="Unassembled WGS sequence"/>
</dbReference>
<comment type="similarity">
    <text evidence="2">Belongs to the phospholipase D family.</text>
</comment>
<comment type="catalytic activity">
    <reaction evidence="1">
        <text>a 1,2-diacyl-sn-glycero-3-phosphocholine + H2O = a 1,2-diacyl-sn-glycero-3-phosphate + choline + H(+)</text>
        <dbReference type="Rhea" id="RHEA:14445"/>
        <dbReference type="ChEBI" id="CHEBI:15354"/>
        <dbReference type="ChEBI" id="CHEBI:15377"/>
        <dbReference type="ChEBI" id="CHEBI:15378"/>
        <dbReference type="ChEBI" id="CHEBI:57643"/>
        <dbReference type="ChEBI" id="CHEBI:58608"/>
        <dbReference type="EC" id="3.1.4.4"/>
    </reaction>
</comment>
<dbReference type="InterPro" id="IPR051406">
    <property type="entry name" value="PLD_domain"/>
</dbReference>
<reference evidence="8 9" key="1">
    <citation type="submission" date="2023-09" db="EMBL/GenBank/DDBJ databases">
        <authorList>
            <person name="Rey-Velasco X."/>
        </authorList>
    </citation>
    <scope>NUCLEOTIDE SEQUENCE [LARGE SCALE GENOMIC DNA]</scope>
    <source>
        <strain evidence="8 9">F225</strain>
    </source>
</reference>
<evidence type="ECO:0000256" key="3">
    <source>
        <dbReference type="ARBA" id="ARBA00012027"/>
    </source>
</evidence>
<dbReference type="Gene3D" id="3.30.870.10">
    <property type="entry name" value="Endonuclease Chain A"/>
    <property type="match status" value="1"/>
</dbReference>
<dbReference type="PANTHER" id="PTHR43856:SF1">
    <property type="entry name" value="MITOCHONDRIAL CARDIOLIPIN HYDROLASE"/>
    <property type="match status" value="1"/>
</dbReference>
<dbReference type="InterPro" id="IPR029047">
    <property type="entry name" value="HSP70_peptide-bd_sf"/>
</dbReference>
<keyword evidence="6" id="KW-0443">Lipid metabolism</keyword>
<comment type="caution">
    <text evidence="8">The sequence shown here is derived from an EMBL/GenBank/DDBJ whole genome shotgun (WGS) entry which is preliminary data.</text>
</comment>
<gene>
    <name evidence="8" type="ORF">RM541_04315</name>
</gene>
<organism evidence="8 9">
    <name type="scientific">Autumnicola psychrophila</name>
    <dbReference type="NCBI Taxonomy" id="3075592"/>
    <lineage>
        <taxon>Bacteria</taxon>
        <taxon>Pseudomonadati</taxon>
        <taxon>Bacteroidota</taxon>
        <taxon>Flavobacteriia</taxon>
        <taxon>Flavobacteriales</taxon>
        <taxon>Flavobacteriaceae</taxon>
        <taxon>Autumnicola</taxon>
    </lineage>
</organism>
<evidence type="ECO:0000256" key="4">
    <source>
        <dbReference type="ARBA" id="ARBA00022801"/>
    </source>
</evidence>